<evidence type="ECO:0000313" key="3">
    <source>
        <dbReference type="Proteomes" id="UP000275385"/>
    </source>
</evidence>
<sequence>MLLRFTLDRHKPLVYSREKNTKTCRHERAYLVVPHTLLLFYRLDSERTSNTCCSPWHITTISTSPGSRTAPWSTSMTFSQNVGVTGLERTRDWDTVRPMVQPRQTPVPRRRATIHSSRPSQHDTMVPSNTNTGVTITSATNPKPLLSPPKLECKAVTELPPPASRFLYESCARISPAMPATGDPGMGALEQMVITQLDRLEAAQESIAARFLDAQQPQNRHDTRDQRFHSRFAHIRQQLRRSMDRWRENHRRRVEAYRMWLHYKKVMFRGDMLATRIFLEDSDGKCPAHRDLDLAELEEADRTAVWLIDTARKILRSVKAGPYHCAVNF</sequence>
<dbReference type="EMBL" id="QVQW01000060">
    <property type="protein sequence ID" value="RKU42209.1"/>
    <property type="molecule type" value="Genomic_DNA"/>
</dbReference>
<feature type="compositionally biased region" description="Polar residues" evidence="1">
    <location>
        <begin position="114"/>
        <end position="134"/>
    </location>
</feature>
<proteinExistence type="predicted"/>
<evidence type="ECO:0000256" key="1">
    <source>
        <dbReference type="SAM" id="MobiDB-lite"/>
    </source>
</evidence>
<evidence type="ECO:0000313" key="2">
    <source>
        <dbReference type="EMBL" id="RKU42209.1"/>
    </source>
</evidence>
<accession>A0A420Y2W5</accession>
<gene>
    <name evidence="2" type="ORF">DL546_005599</name>
</gene>
<feature type="region of interest" description="Disordered" evidence="1">
    <location>
        <begin position="102"/>
        <end position="134"/>
    </location>
</feature>
<organism evidence="2 3">
    <name type="scientific">Coniochaeta pulveracea</name>
    <dbReference type="NCBI Taxonomy" id="177199"/>
    <lineage>
        <taxon>Eukaryota</taxon>
        <taxon>Fungi</taxon>
        <taxon>Dikarya</taxon>
        <taxon>Ascomycota</taxon>
        <taxon>Pezizomycotina</taxon>
        <taxon>Sordariomycetes</taxon>
        <taxon>Sordariomycetidae</taxon>
        <taxon>Coniochaetales</taxon>
        <taxon>Coniochaetaceae</taxon>
        <taxon>Coniochaeta</taxon>
    </lineage>
</organism>
<dbReference type="Proteomes" id="UP000275385">
    <property type="component" value="Unassembled WGS sequence"/>
</dbReference>
<reference evidence="2 3" key="1">
    <citation type="submission" date="2018-08" db="EMBL/GenBank/DDBJ databases">
        <title>Draft genome of the lignicolous fungus Coniochaeta pulveracea.</title>
        <authorList>
            <person name="Borstlap C.J."/>
            <person name="De Witt R.N."/>
            <person name="Botha A."/>
            <person name="Volschenk H."/>
        </authorList>
    </citation>
    <scope>NUCLEOTIDE SEQUENCE [LARGE SCALE GENOMIC DNA]</scope>
    <source>
        <strain evidence="2 3">CAB683</strain>
    </source>
</reference>
<dbReference type="AlphaFoldDB" id="A0A420Y2W5"/>
<keyword evidence="3" id="KW-1185">Reference proteome</keyword>
<name>A0A420Y2W5_9PEZI</name>
<comment type="caution">
    <text evidence="2">The sequence shown here is derived from an EMBL/GenBank/DDBJ whole genome shotgun (WGS) entry which is preliminary data.</text>
</comment>
<protein>
    <submittedName>
        <fullName evidence="2">Uncharacterized protein</fullName>
    </submittedName>
</protein>